<dbReference type="Pfam" id="PF00096">
    <property type="entry name" value="zf-C2H2"/>
    <property type="match status" value="3"/>
</dbReference>
<keyword evidence="3" id="KW-0677">Repeat</keyword>
<reference evidence="9" key="1">
    <citation type="submission" date="2021-01" db="EMBL/GenBank/DDBJ databases">
        <authorList>
            <person name="Corre E."/>
            <person name="Pelletier E."/>
            <person name="Niang G."/>
            <person name="Scheremetjew M."/>
            <person name="Finn R."/>
            <person name="Kale V."/>
            <person name="Holt S."/>
            <person name="Cochrane G."/>
            <person name="Meng A."/>
            <person name="Brown T."/>
            <person name="Cohen L."/>
        </authorList>
    </citation>
    <scope>NUCLEOTIDE SEQUENCE</scope>
    <source>
        <strain evidence="9">CCMP3278</strain>
    </source>
</reference>
<dbReference type="SUPFAM" id="SSF57667">
    <property type="entry name" value="beta-beta-alpha zinc fingers"/>
    <property type="match status" value="2"/>
</dbReference>
<dbReference type="PANTHER" id="PTHR24406">
    <property type="entry name" value="TRANSCRIPTIONAL REPRESSOR CTCFL-RELATED"/>
    <property type="match status" value="1"/>
</dbReference>
<feature type="domain" description="C2H2-type" evidence="8">
    <location>
        <begin position="389"/>
        <end position="417"/>
    </location>
</feature>
<dbReference type="EMBL" id="HBFP01002425">
    <property type="protein sequence ID" value="CAD8817360.1"/>
    <property type="molecule type" value="Transcribed_RNA"/>
</dbReference>
<protein>
    <recommendedName>
        <fullName evidence="8">C2H2-type domain-containing protein</fullName>
    </recommendedName>
</protein>
<gene>
    <name evidence="9" type="ORF">TOLI1172_LOCUS1749</name>
</gene>
<accession>A0A7S0ZC73</accession>
<dbReference type="SMART" id="SM00355">
    <property type="entry name" value="ZnF_C2H2"/>
    <property type="match status" value="4"/>
</dbReference>
<evidence type="ECO:0000256" key="4">
    <source>
        <dbReference type="ARBA" id="ARBA00022771"/>
    </source>
</evidence>
<evidence type="ECO:0000259" key="8">
    <source>
        <dbReference type="PROSITE" id="PS50157"/>
    </source>
</evidence>
<keyword evidence="5" id="KW-0862">Zinc</keyword>
<sequence>MVESVYSQDPYLKLLRDKPCIRDWLEFKCSQGNSGGNCMQLNDIKHGKLVCGNDLAMSATVGSMEFEIPVVPQVKPPEETILSLLASLSLNPKGPGTAGHLEAKPMCVAFYLPETTTDDDLWAMGSVYGEQKHIFGLAFMIGLCPDDSFRVQSSLFVVSRATGDLFEIMYLVNGMVVVCFQTGVMAKISFFFYSPGVSVTRPGKRLRRFDITSLVDCTKCSQEPNPRICDCVTPSLPVLQSPMNSFADLNTMISANSLDRVVRKDMFDSSDRIINSSIGHRRILVSRTTRDSLPLFQTLVLGDVSAKYDLKLNQSKSNFLALLPESSEDFFDEFTDEIHEMNESDHLLTSSDLSSGFEVQDDDIYGYSLEFLSSCQMSDPNSFKTSGDFTCEICGRSFAQKFNMQRHVASVHDNNRQFPCDQCELVFKLRNHLIVHRRAVHLNQQEFPCDLCGKSFKSKSNVTRHKNDFHAKHKMFQCPFCPKMFAAKFNCERHMRVHGSDDPTTTITEKVAITNH</sequence>
<evidence type="ECO:0000313" key="9">
    <source>
        <dbReference type="EMBL" id="CAD8817360.1"/>
    </source>
</evidence>
<dbReference type="Gene3D" id="3.30.160.60">
    <property type="entry name" value="Classic Zinc Finger"/>
    <property type="match status" value="3"/>
</dbReference>
<evidence type="ECO:0000256" key="7">
    <source>
        <dbReference type="PROSITE-ProRule" id="PRU00042"/>
    </source>
</evidence>
<dbReference type="InterPro" id="IPR050888">
    <property type="entry name" value="ZnF_C2H2-type_TF"/>
</dbReference>
<dbReference type="AlphaFoldDB" id="A0A7S0ZC73"/>
<organism evidence="9">
    <name type="scientific">Timspurckia oligopyrenoides</name>
    <dbReference type="NCBI Taxonomy" id="708627"/>
    <lineage>
        <taxon>Eukaryota</taxon>
        <taxon>Rhodophyta</taxon>
        <taxon>Bangiophyceae</taxon>
        <taxon>Porphyridiales</taxon>
        <taxon>Porphyridiaceae</taxon>
        <taxon>Timspurckia</taxon>
    </lineage>
</organism>
<dbReference type="InterPro" id="IPR013087">
    <property type="entry name" value="Znf_C2H2_type"/>
</dbReference>
<dbReference type="PROSITE" id="PS50157">
    <property type="entry name" value="ZINC_FINGER_C2H2_2"/>
    <property type="match status" value="4"/>
</dbReference>
<feature type="domain" description="C2H2-type" evidence="8">
    <location>
        <begin position="418"/>
        <end position="446"/>
    </location>
</feature>
<keyword evidence="6" id="KW-0539">Nucleus</keyword>
<feature type="domain" description="C2H2-type" evidence="8">
    <location>
        <begin position="476"/>
        <end position="503"/>
    </location>
</feature>
<evidence type="ECO:0000256" key="1">
    <source>
        <dbReference type="ARBA" id="ARBA00004123"/>
    </source>
</evidence>
<dbReference type="InterPro" id="IPR036236">
    <property type="entry name" value="Znf_C2H2_sf"/>
</dbReference>
<name>A0A7S0ZC73_9RHOD</name>
<dbReference type="GO" id="GO:0005634">
    <property type="term" value="C:nucleus"/>
    <property type="evidence" value="ECO:0007669"/>
    <property type="project" value="UniProtKB-SubCell"/>
</dbReference>
<keyword evidence="4 7" id="KW-0863">Zinc-finger</keyword>
<dbReference type="PROSITE" id="PS00028">
    <property type="entry name" value="ZINC_FINGER_C2H2_1"/>
    <property type="match status" value="4"/>
</dbReference>
<keyword evidence="2" id="KW-0479">Metal-binding</keyword>
<proteinExistence type="predicted"/>
<evidence type="ECO:0000256" key="5">
    <source>
        <dbReference type="ARBA" id="ARBA00022833"/>
    </source>
</evidence>
<evidence type="ECO:0000256" key="6">
    <source>
        <dbReference type="ARBA" id="ARBA00023242"/>
    </source>
</evidence>
<evidence type="ECO:0000256" key="3">
    <source>
        <dbReference type="ARBA" id="ARBA00022737"/>
    </source>
</evidence>
<evidence type="ECO:0000256" key="2">
    <source>
        <dbReference type="ARBA" id="ARBA00022723"/>
    </source>
</evidence>
<feature type="domain" description="C2H2-type" evidence="8">
    <location>
        <begin position="447"/>
        <end position="475"/>
    </location>
</feature>
<comment type="subcellular location">
    <subcellularLocation>
        <location evidence="1">Nucleus</location>
    </subcellularLocation>
</comment>
<dbReference type="GO" id="GO:0008270">
    <property type="term" value="F:zinc ion binding"/>
    <property type="evidence" value="ECO:0007669"/>
    <property type="project" value="UniProtKB-KW"/>
</dbReference>